<evidence type="ECO:0000256" key="1">
    <source>
        <dbReference type="ARBA" id="ARBA00004496"/>
    </source>
</evidence>
<dbReference type="InterPro" id="IPR036291">
    <property type="entry name" value="NAD(P)-bd_dom_sf"/>
</dbReference>
<dbReference type="InterPro" id="IPR002364">
    <property type="entry name" value="Quin_OxRdtase/zeta-crystal_CS"/>
</dbReference>
<organism evidence="8 9">
    <name type="scientific">Alcanivorax quisquiliarum</name>
    <dbReference type="NCBI Taxonomy" id="2933565"/>
    <lineage>
        <taxon>Bacteria</taxon>
        <taxon>Pseudomonadati</taxon>
        <taxon>Pseudomonadota</taxon>
        <taxon>Gammaproteobacteria</taxon>
        <taxon>Oceanospirillales</taxon>
        <taxon>Alcanivoracaceae</taxon>
        <taxon>Alcanivorax</taxon>
    </lineage>
</organism>
<dbReference type="RefSeq" id="WP_246947889.1">
    <property type="nucleotide sequence ID" value="NZ_JALKII010000001.1"/>
</dbReference>
<dbReference type="InterPro" id="IPR014182">
    <property type="entry name" value="ADH_Zn_typ-1"/>
</dbReference>
<dbReference type="CDD" id="cd08252">
    <property type="entry name" value="AL_MDR"/>
    <property type="match status" value="1"/>
</dbReference>
<dbReference type="NCBIfam" id="TIGR02817">
    <property type="entry name" value="adh_fam_1"/>
    <property type="match status" value="1"/>
</dbReference>
<dbReference type="InterPro" id="IPR051603">
    <property type="entry name" value="Zinc-ADH_QOR/CCCR"/>
</dbReference>
<dbReference type="PANTHER" id="PTHR44154:SF1">
    <property type="entry name" value="QUINONE OXIDOREDUCTASE"/>
    <property type="match status" value="1"/>
</dbReference>
<dbReference type="InterPro" id="IPR013154">
    <property type="entry name" value="ADH-like_N"/>
</dbReference>
<accession>A0ABT0E417</accession>
<dbReference type="InterPro" id="IPR020843">
    <property type="entry name" value="ER"/>
</dbReference>
<feature type="domain" description="Enoyl reductase (ER)" evidence="7">
    <location>
        <begin position="16"/>
        <end position="333"/>
    </location>
</feature>
<name>A0ABT0E417_9GAMM</name>
<dbReference type="SMART" id="SM00829">
    <property type="entry name" value="PKS_ER"/>
    <property type="match status" value="1"/>
</dbReference>
<keyword evidence="6" id="KW-0479">Metal-binding</keyword>
<dbReference type="Proteomes" id="UP001165524">
    <property type="component" value="Unassembled WGS sequence"/>
</dbReference>
<dbReference type="SUPFAM" id="SSF51735">
    <property type="entry name" value="NAD(P)-binding Rossmann-fold domains"/>
    <property type="match status" value="1"/>
</dbReference>
<dbReference type="PROSITE" id="PS01162">
    <property type="entry name" value="QOR_ZETA_CRYSTAL"/>
    <property type="match status" value="1"/>
</dbReference>
<evidence type="ECO:0000256" key="4">
    <source>
        <dbReference type="ARBA" id="ARBA00022857"/>
    </source>
</evidence>
<comment type="subcellular location">
    <subcellularLocation>
        <location evidence="1">Cytoplasm</location>
    </subcellularLocation>
</comment>
<proteinExistence type="inferred from homology"/>
<comment type="similarity">
    <text evidence="6">Belongs to the zinc-containing alcohol dehydrogenase family. Quinone oxidoreductase subfamily.</text>
</comment>
<dbReference type="EMBL" id="JALKII010000001">
    <property type="protein sequence ID" value="MCK0536554.1"/>
    <property type="molecule type" value="Genomic_DNA"/>
</dbReference>
<evidence type="ECO:0000259" key="7">
    <source>
        <dbReference type="SMART" id="SM00829"/>
    </source>
</evidence>
<keyword evidence="6" id="KW-0560">Oxidoreductase</keyword>
<reference evidence="8" key="1">
    <citation type="submission" date="2022-04" db="EMBL/GenBank/DDBJ databases">
        <title>Alcanivorax sp. CY1518 draft genome sequence.</title>
        <authorList>
            <person name="Zhao G."/>
            <person name="An M."/>
        </authorList>
    </citation>
    <scope>NUCLEOTIDE SEQUENCE</scope>
    <source>
        <strain evidence="8">CY1518</strain>
    </source>
</reference>
<dbReference type="PANTHER" id="PTHR44154">
    <property type="entry name" value="QUINONE OXIDOREDUCTASE"/>
    <property type="match status" value="1"/>
</dbReference>
<keyword evidence="9" id="KW-1185">Reference proteome</keyword>
<comment type="subunit">
    <text evidence="2">Homotetramer.</text>
</comment>
<dbReference type="Gene3D" id="3.40.50.720">
    <property type="entry name" value="NAD(P)-binding Rossmann-like Domain"/>
    <property type="match status" value="1"/>
</dbReference>
<keyword evidence="3" id="KW-0963">Cytoplasm</keyword>
<dbReference type="Gene3D" id="3.90.180.10">
    <property type="entry name" value="Medium-chain alcohol dehydrogenases, catalytic domain"/>
    <property type="match status" value="1"/>
</dbReference>
<dbReference type="SUPFAM" id="SSF50129">
    <property type="entry name" value="GroES-like"/>
    <property type="match status" value="1"/>
</dbReference>
<sequence length="336" mass="36284">MKAVGYRQSLPIDDPAALEDVTLDTPAPGPRDLLVKVQAVAVNPVDTKIRLSAAPEQGGIKILGWDAVGVVEAVGDAVTLFRPGDAVWYAGDVSRQGCNAEYQCVDERIVGRKPENLSAADAAAMPLTTVTAWELLFDRLGVLPGRGQGKTLLVIGAGGGVGSVLVQLARQLTGLTVIGTASRDATRDWVLSLGAHKVIDHTRPLTEGLAQVGIEEVDYVASLTHTDAHVDEIVAALRPQGRLGLIDDPMALDVRKFKRKSISLHWEFMYTRSLFQTDDQIRQHRILMKAADLVEQGVVRSTATEHYGAINAENLRRAHALMESHQARGKVVLEGF</sequence>
<gene>
    <name evidence="8" type="ORF">MU846_02415</name>
</gene>
<dbReference type="Pfam" id="PF08240">
    <property type="entry name" value="ADH_N"/>
    <property type="match status" value="1"/>
</dbReference>
<comment type="caution">
    <text evidence="8">The sequence shown here is derived from an EMBL/GenBank/DDBJ whole genome shotgun (WGS) entry which is preliminary data.</text>
</comment>
<keyword evidence="5" id="KW-0694">RNA-binding</keyword>
<protein>
    <recommendedName>
        <fullName evidence="6">Zinc-type alcohol dehydrogenase-like protein</fullName>
    </recommendedName>
</protein>
<dbReference type="Pfam" id="PF13602">
    <property type="entry name" value="ADH_zinc_N_2"/>
    <property type="match status" value="1"/>
</dbReference>
<evidence type="ECO:0000313" key="8">
    <source>
        <dbReference type="EMBL" id="MCK0536554.1"/>
    </source>
</evidence>
<evidence type="ECO:0000256" key="6">
    <source>
        <dbReference type="RuleBase" id="RU364000"/>
    </source>
</evidence>
<evidence type="ECO:0000313" key="9">
    <source>
        <dbReference type="Proteomes" id="UP001165524"/>
    </source>
</evidence>
<evidence type="ECO:0000256" key="2">
    <source>
        <dbReference type="ARBA" id="ARBA00011881"/>
    </source>
</evidence>
<keyword evidence="4" id="KW-0521">NADP</keyword>
<keyword evidence="6" id="KW-0862">Zinc</keyword>
<dbReference type="InterPro" id="IPR011032">
    <property type="entry name" value="GroES-like_sf"/>
</dbReference>
<evidence type="ECO:0000256" key="5">
    <source>
        <dbReference type="ARBA" id="ARBA00022884"/>
    </source>
</evidence>
<evidence type="ECO:0000256" key="3">
    <source>
        <dbReference type="ARBA" id="ARBA00022490"/>
    </source>
</evidence>